<evidence type="ECO:0000256" key="11">
    <source>
        <dbReference type="PROSITE-ProRule" id="PRU00192"/>
    </source>
</evidence>
<evidence type="ECO:0000313" key="16">
    <source>
        <dbReference type="EMBL" id="KAJ6217251.1"/>
    </source>
</evidence>
<evidence type="ECO:0000256" key="12">
    <source>
        <dbReference type="PROSITE-ProRule" id="PRU10141"/>
    </source>
</evidence>
<feature type="binding site" evidence="12">
    <location>
        <position position="158"/>
    </location>
    <ligand>
        <name>ATP</name>
        <dbReference type="ChEBI" id="CHEBI:30616"/>
    </ligand>
</feature>
<organism evidence="16 17">
    <name type="scientific">Blomia tropicalis</name>
    <name type="common">Mite</name>
    <dbReference type="NCBI Taxonomy" id="40697"/>
    <lineage>
        <taxon>Eukaryota</taxon>
        <taxon>Metazoa</taxon>
        <taxon>Ecdysozoa</taxon>
        <taxon>Arthropoda</taxon>
        <taxon>Chelicerata</taxon>
        <taxon>Arachnida</taxon>
        <taxon>Acari</taxon>
        <taxon>Acariformes</taxon>
        <taxon>Sarcoptiformes</taxon>
        <taxon>Astigmata</taxon>
        <taxon>Glycyphagoidea</taxon>
        <taxon>Echimyopodidae</taxon>
        <taxon>Blomia</taxon>
    </lineage>
</organism>
<dbReference type="OMA" id="MINPPPK"/>
<evidence type="ECO:0000256" key="6">
    <source>
        <dbReference type="ARBA" id="ARBA00022741"/>
    </source>
</evidence>
<dbReference type="GO" id="GO:0004674">
    <property type="term" value="F:protein serine/threonine kinase activity"/>
    <property type="evidence" value="ECO:0007669"/>
    <property type="project" value="UniProtKB-EC"/>
</dbReference>
<sequence>MSETDNDSLFALLKEVQLEHFYHQIKAIDVTKLEHFENVVFEDLIDPQVGMGPPAARRLLEAAKRRNTKWKKNLFNIILPSTSKQGRERDSMIINGTGVKTFVPVEQDGNGSDSSGLTCLISNKDIKLLDKIGDGSFGVVMRAQWIQPNKSIKHVAVKVLKQEVILRALEDFAKEVNSMHQLRHPNLIRLYGIVLSSPMMMVTELAEQGSLRSKLVKTLGKISLSTLVDFAVQIATGMDYLETKRLIHRDLATRNIFITETNVIKIGDFGLMRSVPFDEDYYTMSDNNKVPFPWCAIESLKYRQFSHSSDTWMYGVTLWEIFSFGQEPWAGLNGSQIIKKLEQNERLSCPVACSQRIFQVISLCWKSDPKERPTFASLINYFKNTKPIRLKAQSDFDSGSPKFANFQHKDSSSKNYLKITNGDEIEVVEGFSENYWWKGQSQRSYDIGYFPRCIAKDLRNINSNDISKPLKNSFIHAGHMDPMGKKSWGNPEFIEKMYLEHPIEPPDVLGFDVQTTGMLPMPELETRGGIKKPFNGKSKFNNNNQIDKILNLDELNESKPKEDILIDFNNEIVVKNSPVHLNGVSNDVLTKQSNQDIFEMDFNSSPIKSNVKVESTTDKITAELFNLNNNEESSIFSATKFTDDIFSTKNVETQLQSLINSQNKDNKTIEQETILSASIPPQRPPPPQLTSSESFKYYSPPSEPIETVVTTTNDQQLTKNNGPYYSVCSNCDFQSEVAWDSNTMASYPPPPPVANSVSQQQLNLLPSSETNHCNPYMIEPTTCQCCAEYFPRCTATSGNPYNTHCYGEQCTEMCNMQSTHQPAYPPPPPLPSCYPVAGPISHSSIEQPNTVKSTYQSKKCIDFIEELEANFSRLGNMKLDETNGSTMTRNGATNSSFPMINPPPKTYRTRRQAPPPPANQLKKDK</sequence>
<comment type="subcellular location">
    <subcellularLocation>
        <location evidence="1">Cytoplasm</location>
    </subcellularLocation>
</comment>
<keyword evidence="17" id="KW-1185">Reference proteome</keyword>
<evidence type="ECO:0000256" key="1">
    <source>
        <dbReference type="ARBA" id="ARBA00004496"/>
    </source>
</evidence>
<dbReference type="Pfam" id="PF09027">
    <property type="entry name" value="GTPase_binding"/>
    <property type="match status" value="1"/>
</dbReference>
<dbReference type="SUPFAM" id="SSF56112">
    <property type="entry name" value="Protein kinase-like (PK-like)"/>
    <property type="match status" value="1"/>
</dbReference>
<dbReference type="InterPro" id="IPR055175">
    <property type="entry name" value="ACK/TNK-like_SAM"/>
</dbReference>
<dbReference type="GO" id="GO:0004715">
    <property type="term" value="F:non-membrane spanning protein tyrosine kinase activity"/>
    <property type="evidence" value="ECO:0007669"/>
    <property type="project" value="UniProtKB-EC"/>
</dbReference>
<keyword evidence="3 11" id="KW-0728">SH3 domain</keyword>
<dbReference type="PRINTS" id="PR00109">
    <property type="entry name" value="TYRKINASE"/>
</dbReference>
<dbReference type="InterPro" id="IPR000719">
    <property type="entry name" value="Prot_kinase_dom"/>
</dbReference>
<dbReference type="GO" id="GO:0002009">
    <property type="term" value="P:morphogenesis of an epithelium"/>
    <property type="evidence" value="ECO:0007669"/>
    <property type="project" value="UniProtKB-ARBA"/>
</dbReference>
<dbReference type="InterPro" id="IPR001452">
    <property type="entry name" value="SH3_domain"/>
</dbReference>
<dbReference type="SUPFAM" id="SSF50044">
    <property type="entry name" value="SH3-domain"/>
    <property type="match status" value="1"/>
</dbReference>
<evidence type="ECO:0000256" key="9">
    <source>
        <dbReference type="ARBA" id="ARBA00023137"/>
    </source>
</evidence>
<dbReference type="InterPro" id="IPR036028">
    <property type="entry name" value="SH3-like_dom_sf"/>
</dbReference>
<feature type="compositionally biased region" description="Polar residues" evidence="13">
    <location>
        <begin position="882"/>
        <end position="898"/>
    </location>
</feature>
<dbReference type="PROSITE" id="PS00109">
    <property type="entry name" value="PROTEIN_KINASE_TYR"/>
    <property type="match status" value="1"/>
</dbReference>
<dbReference type="Pfam" id="PF22931">
    <property type="entry name" value="SAM_TNK"/>
    <property type="match status" value="1"/>
</dbReference>
<evidence type="ECO:0000256" key="4">
    <source>
        <dbReference type="ARBA" id="ARBA00022490"/>
    </source>
</evidence>
<keyword evidence="4" id="KW-0963">Cytoplasm</keyword>
<dbReference type="Gene3D" id="4.10.680.10">
    <property type="entry name" value="Cdc42-like binding domain"/>
    <property type="match status" value="1"/>
</dbReference>
<dbReference type="InterPro" id="IPR008266">
    <property type="entry name" value="Tyr_kinase_AS"/>
</dbReference>
<dbReference type="EC" id="2.7.10.2" evidence="2"/>
<dbReference type="Pfam" id="PF07714">
    <property type="entry name" value="PK_Tyr_Ser-Thr"/>
    <property type="match status" value="1"/>
</dbReference>
<feature type="domain" description="Protein kinase" evidence="15">
    <location>
        <begin position="126"/>
        <end position="389"/>
    </location>
</feature>
<evidence type="ECO:0000259" key="14">
    <source>
        <dbReference type="PROSITE" id="PS50002"/>
    </source>
</evidence>
<dbReference type="Proteomes" id="UP001142055">
    <property type="component" value="Chromosome 3"/>
</dbReference>
<dbReference type="InterPro" id="IPR037085">
    <property type="entry name" value="Cdc42-bd-like_dom_sf"/>
</dbReference>
<dbReference type="AlphaFoldDB" id="A0A9Q0RK19"/>
<dbReference type="GO" id="GO:0005524">
    <property type="term" value="F:ATP binding"/>
    <property type="evidence" value="ECO:0007669"/>
    <property type="project" value="UniProtKB-UniRule"/>
</dbReference>
<dbReference type="PANTHER" id="PTHR24418">
    <property type="entry name" value="TYROSINE-PROTEIN KINASE"/>
    <property type="match status" value="1"/>
</dbReference>
<gene>
    <name evidence="16" type="ORF">RDWZM_008408</name>
</gene>
<dbReference type="GO" id="GO:0005737">
    <property type="term" value="C:cytoplasm"/>
    <property type="evidence" value="ECO:0007669"/>
    <property type="project" value="UniProtKB-SubCell"/>
</dbReference>
<feature type="domain" description="SH3" evidence="14">
    <location>
        <begin position="385"/>
        <end position="460"/>
    </location>
</feature>
<evidence type="ECO:0000256" key="8">
    <source>
        <dbReference type="ARBA" id="ARBA00022840"/>
    </source>
</evidence>
<dbReference type="InterPro" id="IPR015116">
    <property type="entry name" value="Cdc42-bd-like"/>
</dbReference>
<feature type="region of interest" description="Disordered" evidence="13">
    <location>
        <begin position="675"/>
        <end position="701"/>
    </location>
</feature>
<dbReference type="PROSITE" id="PS50011">
    <property type="entry name" value="PROTEIN_KINASE_DOM"/>
    <property type="match status" value="1"/>
</dbReference>
<dbReference type="InterPro" id="IPR050198">
    <property type="entry name" value="Non-receptor_tyrosine_kinases"/>
</dbReference>
<evidence type="ECO:0000256" key="13">
    <source>
        <dbReference type="SAM" id="MobiDB-lite"/>
    </source>
</evidence>
<dbReference type="InterPro" id="IPR017441">
    <property type="entry name" value="Protein_kinase_ATP_BS"/>
</dbReference>
<dbReference type="FunFam" id="3.30.200.20:FF:000107">
    <property type="entry name" value="Putative activated CDC42 kinase 1"/>
    <property type="match status" value="1"/>
</dbReference>
<proteinExistence type="predicted"/>
<dbReference type="SMART" id="SM00219">
    <property type="entry name" value="TyrKc"/>
    <property type="match status" value="1"/>
</dbReference>
<dbReference type="FunFam" id="1.10.510.10:FF:000521">
    <property type="entry name" value="Tyrosine-protein kinase pr2"/>
    <property type="match status" value="1"/>
</dbReference>
<evidence type="ECO:0000256" key="5">
    <source>
        <dbReference type="ARBA" id="ARBA00022679"/>
    </source>
</evidence>
<evidence type="ECO:0000256" key="7">
    <source>
        <dbReference type="ARBA" id="ARBA00022777"/>
    </source>
</evidence>
<dbReference type="EMBL" id="JAPWDV010000003">
    <property type="protein sequence ID" value="KAJ6217251.1"/>
    <property type="molecule type" value="Genomic_DNA"/>
</dbReference>
<evidence type="ECO:0000313" key="17">
    <source>
        <dbReference type="Proteomes" id="UP001142055"/>
    </source>
</evidence>
<accession>A0A9Q0RK19</accession>
<dbReference type="PROSITE" id="PS50002">
    <property type="entry name" value="SH3"/>
    <property type="match status" value="1"/>
</dbReference>
<protein>
    <recommendedName>
        <fullName evidence="2">non-specific protein-tyrosine kinase</fullName>
        <ecNumber evidence="2">2.7.10.2</ecNumber>
    </recommendedName>
</protein>
<dbReference type="PROSITE" id="PS00107">
    <property type="entry name" value="PROTEIN_KINASE_ATP"/>
    <property type="match status" value="1"/>
</dbReference>
<evidence type="ECO:0000256" key="3">
    <source>
        <dbReference type="ARBA" id="ARBA00022443"/>
    </source>
</evidence>
<dbReference type="Gene3D" id="3.30.200.20">
    <property type="entry name" value="Phosphorylase Kinase, domain 1"/>
    <property type="match status" value="1"/>
</dbReference>
<comment type="catalytic activity">
    <reaction evidence="10">
        <text>L-threonyl-[protein] + ATP = O-phospho-L-threonyl-[protein] + ADP + H(+)</text>
        <dbReference type="Rhea" id="RHEA:46608"/>
        <dbReference type="Rhea" id="RHEA-COMP:11060"/>
        <dbReference type="Rhea" id="RHEA-COMP:11605"/>
        <dbReference type="ChEBI" id="CHEBI:15378"/>
        <dbReference type="ChEBI" id="CHEBI:30013"/>
        <dbReference type="ChEBI" id="CHEBI:30616"/>
        <dbReference type="ChEBI" id="CHEBI:61977"/>
        <dbReference type="ChEBI" id="CHEBI:456216"/>
        <dbReference type="EC" id="2.7.11.1"/>
    </reaction>
</comment>
<dbReference type="Gene3D" id="1.10.510.10">
    <property type="entry name" value="Transferase(Phosphotransferase) domain 1"/>
    <property type="match status" value="1"/>
</dbReference>
<feature type="region of interest" description="Disordered" evidence="13">
    <location>
        <begin position="880"/>
        <end position="925"/>
    </location>
</feature>
<dbReference type="InterPro" id="IPR011009">
    <property type="entry name" value="Kinase-like_dom_sf"/>
</dbReference>
<name>A0A9Q0RK19_BLOTA</name>
<evidence type="ECO:0000259" key="15">
    <source>
        <dbReference type="PROSITE" id="PS50011"/>
    </source>
</evidence>
<evidence type="ECO:0000256" key="10">
    <source>
        <dbReference type="ARBA" id="ARBA00047899"/>
    </source>
</evidence>
<keyword evidence="7" id="KW-0418">Kinase</keyword>
<dbReference type="InterPro" id="IPR001245">
    <property type="entry name" value="Ser-Thr/Tyr_kinase_cat_dom"/>
</dbReference>
<keyword evidence="9" id="KW-0829">Tyrosine-protein kinase</keyword>
<dbReference type="InterPro" id="IPR020635">
    <property type="entry name" value="Tyr_kinase_cat_dom"/>
</dbReference>
<keyword evidence="6 12" id="KW-0547">Nucleotide-binding</keyword>
<keyword evidence="8 12" id="KW-0067">ATP-binding</keyword>
<evidence type="ECO:0000256" key="2">
    <source>
        <dbReference type="ARBA" id="ARBA00011903"/>
    </source>
</evidence>
<keyword evidence="5" id="KW-0808">Transferase</keyword>
<reference evidence="16" key="1">
    <citation type="submission" date="2022-12" db="EMBL/GenBank/DDBJ databases">
        <title>Genome assemblies of Blomia tropicalis.</title>
        <authorList>
            <person name="Cui Y."/>
        </authorList>
    </citation>
    <scope>NUCLEOTIDE SEQUENCE</scope>
    <source>
        <tissue evidence="16">Adult mites</tissue>
    </source>
</reference>
<comment type="caution">
    <text evidence="16">The sequence shown here is derived from an EMBL/GenBank/DDBJ whole genome shotgun (WGS) entry which is preliminary data.</text>
</comment>